<protein>
    <submittedName>
        <fullName evidence="1">Uncharacterized protein</fullName>
    </submittedName>
</protein>
<proteinExistence type="predicted"/>
<dbReference type="AlphaFoldDB" id="A0AA36HBA8"/>
<organism evidence="1 2">
    <name type="scientific">Cylicocyclus nassatus</name>
    <name type="common">Nematode worm</name>
    <dbReference type="NCBI Taxonomy" id="53992"/>
    <lineage>
        <taxon>Eukaryota</taxon>
        <taxon>Metazoa</taxon>
        <taxon>Ecdysozoa</taxon>
        <taxon>Nematoda</taxon>
        <taxon>Chromadorea</taxon>
        <taxon>Rhabditida</taxon>
        <taxon>Rhabditina</taxon>
        <taxon>Rhabditomorpha</taxon>
        <taxon>Strongyloidea</taxon>
        <taxon>Strongylidae</taxon>
        <taxon>Cylicocyclus</taxon>
    </lineage>
</organism>
<dbReference type="Proteomes" id="UP001176961">
    <property type="component" value="Unassembled WGS sequence"/>
</dbReference>
<gene>
    <name evidence="1" type="ORF">CYNAS_LOCUS19604</name>
</gene>
<comment type="caution">
    <text evidence="1">The sequence shown here is derived from an EMBL/GenBank/DDBJ whole genome shotgun (WGS) entry which is preliminary data.</text>
</comment>
<evidence type="ECO:0000313" key="1">
    <source>
        <dbReference type="EMBL" id="CAJ0607621.1"/>
    </source>
</evidence>
<evidence type="ECO:0000313" key="2">
    <source>
        <dbReference type="Proteomes" id="UP001176961"/>
    </source>
</evidence>
<sequence>MLVYLIIFSLINFTFPQDCFAGLNNLPNLEQLRLCIPVGEDCIQQCVQDYVAAVVSNPMNSAGSNIDTPTVVEAVKCAARNGN</sequence>
<name>A0AA36HBA8_CYLNA</name>
<keyword evidence="2" id="KW-1185">Reference proteome</keyword>
<dbReference type="EMBL" id="CATQJL010000316">
    <property type="protein sequence ID" value="CAJ0607621.1"/>
    <property type="molecule type" value="Genomic_DNA"/>
</dbReference>
<accession>A0AA36HBA8</accession>
<reference evidence="1" key="1">
    <citation type="submission" date="2023-07" db="EMBL/GenBank/DDBJ databases">
        <authorList>
            <consortium name="CYATHOMIX"/>
        </authorList>
    </citation>
    <scope>NUCLEOTIDE SEQUENCE</scope>
    <source>
        <strain evidence="1">N/A</strain>
    </source>
</reference>